<organism evidence="2 3">
    <name type="scientific">Aspergillus heteromorphus CBS 117.55</name>
    <dbReference type="NCBI Taxonomy" id="1448321"/>
    <lineage>
        <taxon>Eukaryota</taxon>
        <taxon>Fungi</taxon>
        <taxon>Dikarya</taxon>
        <taxon>Ascomycota</taxon>
        <taxon>Pezizomycotina</taxon>
        <taxon>Eurotiomycetes</taxon>
        <taxon>Eurotiomycetidae</taxon>
        <taxon>Eurotiales</taxon>
        <taxon>Aspergillaceae</taxon>
        <taxon>Aspergillus</taxon>
        <taxon>Aspergillus subgen. Circumdati</taxon>
    </lineage>
</organism>
<comment type="caution">
    <text evidence="2">The sequence shown here is derived from an EMBL/GenBank/DDBJ whole genome shotgun (WGS) entry which is preliminary data.</text>
</comment>
<dbReference type="EMBL" id="MSFL01000004">
    <property type="protein sequence ID" value="PWY89232.1"/>
    <property type="molecule type" value="Genomic_DNA"/>
</dbReference>
<evidence type="ECO:0000313" key="2">
    <source>
        <dbReference type="EMBL" id="PWY89232.1"/>
    </source>
</evidence>
<reference evidence="2 3" key="1">
    <citation type="submission" date="2016-12" db="EMBL/GenBank/DDBJ databases">
        <title>The genomes of Aspergillus section Nigri reveals drivers in fungal speciation.</title>
        <authorList>
            <consortium name="DOE Joint Genome Institute"/>
            <person name="Vesth T.C."/>
            <person name="Nybo J."/>
            <person name="Theobald S."/>
            <person name="Brandl J."/>
            <person name="Frisvad J.C."/>
            <person name="Nielsen K.F."/>
            <person name="Lyhne E.K."/>
            <person name="Kogle M.E."/>
            <person name="Kuo A."/>
            <person name="Riley R."/>
            <person name="Clum A."/>
            <person name="Nolan M."/>
            <person name="Lipzen A."/>
            <person name="Salamov A."/>
            <person name="Henrissat B."/>
            <person name="Wiebenga A."/>
            <person name="De Vries R.P."/>
            <person name="Grigoriev I.V."/>
            <person name="Mortensen U.H."/>
            <person name="Andersen M.R."/>
            <person name="Baker S.E."/>
        </authorList>
    </citation>
    <scope>NUCLEOTIDE SEQUENCE [LARGE SCALE GENOMIC DNA]</scope>
    <source>
        <strain evidence="2 3">CBS 117.55</strain>
    </source>
</reference>
<evidence type="ECO:0000313" key="3">
    <source>
        <dbReference type="Proteomes" id="UP000247233"/>
    </source>
</evidence>
<dbReference type="OrthoDB" id="3350591at2759"/>
<gene>
    <name evidence="2" type="ORF">BO70DRAFT_393738</name>
</gene>
<proteinExistence type="predicted"/>
<dbReference type="Proteomes" id="UP000247233">
    <property type="component" value="Unassembled WGS sequence"/>
</dbReference>
<dbReference type="AlphaFoldDB" id="A0A317WVA4"/>
<protein>
    <submittedName>
        <fullName evidence="2">Uncharacterized protein</fullName>
    </submittedName>
</protein>
<sequence length="281" mass="32325">MASTNTILDGVNWYIPLPEEEIHELVGNIASLVKPLLAVKGTLPSTIARHINRYYVMIRYSRNSPPQLQGEQGVEAFLYNFYGCIFYNAQQTSFHDEGQYLLAQLILELRKLDIMSMRIWEDDVLDHSQKPILASTTYAAWAKARVFEDGRVQPNHDESDLDSDVDIDPDKSTQKPEDRCDMFVNLSAFIARCIRYGVLRLDRWREEDRFHYVLNYPTHALRDFFLMADPLATMQDCKAMVCAIYIIIAGETIRAHVIRESWIRGMGATRAATGASFFFVR</sequence>
<dbReference type="VEuPathDB" id="FungiDB:BO70DRAFT_393738"/>
<feature type="region of interest" description="Disordered" evidence="1">
    <location>
        <begin position="152"/>
        <end position="176"/>
    </location>
</feature>
<accession>A0A317WVA4</accession>
<dbReference type="GeneID" id="37068640"/>
<name>A0A317WVA4_9EURO</name>
<dbReference type="Pfam" id="PF12311">
    <property type="entry name" value="DUF3632"/>
    <property type="match status" value="1"/>
</dbReference>
<evidence type="ECO:0000256" key="1">
    <source>
        <dbReference type="SAM" id="MobiDB-lite"/>
    </source>
</evidence>
<dbReference type="InterPro" id="IPR022085">
    <property type="entry name" value="OpdG"/>
</dbReference>
<keyword evidence="3" id="KW-1185">Reference proteome</keyword>
<dbReference type="STRING" id="1448321.A0A317WVA4"/>
<dbReference type="RefSeq" id="XP_025402419.1">
    <property type="nucleotide sequence ID" value="XM_025546403.1"/>
</dbReference>